<sequence>MKVKDKALRELVNVCEPACLKRPCYWPRPDPGMFTPGQGYRSRESGSKGYLCGTREARGCPDEVTSH</sequence>
<protein>
    <submittedName>
        <fullName evidence="1">Uncharacterized protein</fullName>
    </submittedName>
</protein>
<gene>
    <name evidence="1" type="ORF">EDC35_10434</name>
</gene>
<dbReference type="EMBL" id="SMAO01000004">
    <property type="protein sequence ID" value="TCT21181.1"/>
    <property type="molecule type" value="Genomic_DNA"/>
</dbReference>
<accession>A0A4R3MZP9</accession>
<dbReference type="AlphaFoldDB" id="A0A4R3MZP9"/>
<proteinExistence type="predicted"/>
<keyword evidence="2" id="KW-1185">Reference proteome</keyword>
<organism evidence="1 2">
    <name type="scientific">Thiobaca trueperi</name>
    <dbReference type="NCBI Taxonomy" id="127458"/>
    <lineage>
        <taxon>Bacteria</taxon>
        <taxon>Pseudomonadati</taxon>
        <taxon>Pseudomonadota</taxon>
        <taxon>Gammaproteobacteria</taxon>
        <taxon>Chromatiales</taxon>
        <taxon>Chromatiaceae</taxon>
        <taxon>Thiobaca</taxon>
    </lineage>
</organism>
<dbReference type="Proteomes" id="UP000295717">
    <property type="component" value="Unassembled WGS sequence"/>
</dbReference>
<reference evidence="1 2" key="1">
    <citation type="submission" date="2019-03" db="EMBL/GenBank/DDBJ databases">
        <title>Genomic Encyclopedia of Type Strains, Phase IV (KMG-IV): sequencing the most valuable type-strain genomes for metagenomic binning, comparative biology and taxonomic classification.</title>
        <authorList>
            <person name="Goeker M."/>
        </authorList>
    </citation>
    <scope>NUCLEOTIDE SEQUENCE [LARGE SCALE GENOMIC DNA]</scope>
    <source>
        <strain evidence="1 2">DSM 13587</strain>
    </source>
</reference>
<name>A0A4R3MZP9_9GAMM</name>
<evidence type="ECO:0000313" key="1">
    <source>
        <dbReference type="EMBL" id="TCT21181.1"/>
    </source>
</evidence>
<dbReference type="RefSeq" id="WP_132976796.1">
    <property type="nucleotide sequence ID" value="NZ_SMAO01000004.1"/>
</dbReference>
<comment type="caution">
    <text evidence="1">The sequence shown here is derived from an EMBL/GenBank/DDBJ whole genome shotgun (WGS) entry which is preliminary data.</text>
</comment>
<evidence type="ECO:0000313" key="2">
    <source>
        <dbReference type="Proteomes" id="UP000295717"/>
    </source>
</evidence>